<dbReference type="EMBL" id="PJEX01000091">
    <property type="protein sequence ID" value="TKW55660.1"/>
    <property type="molecule type" value="Genomic_DNA"/>
</dbReference>
<dbReference type="Gene3D" id="3.20.20.190">
    <property type="entry name" value="Phosphatidylinositol (PI) phosphodiesterase"/>
    <property type="match status" value="1"/>
</dbReference>
<organism evidence="2 3">
    <name type="scientific">Colletotrichum tanaceti</name>
    <dbReference type="NCBI Taxonomy" id="1306861"/>
    <lineage>
        <taxon>Eukaryota</taxon>
        <taxon>Fungi</taxon>
        <taxon>Dikarya</taxon>
        <taxon>Ascomycota</taxon>
        <taxon>Pezizomycotina</taxon>
        <taxon>Sordariomycetes</taxon>
        <taxon>Hypocreomycetidae</taxon>
        <taxon>Glomerellales</taxon>
        <taxon>Glomerellaceae</taxon>
        <taxon>Colletotrichum</taxon>
        <taxon>Colletotrichum destructivum species complex</taxon>
    </lineage>
</organism>
<evidence type="ECO:0000313" key="3">
    <source>
        <dbReference type="Proteomes" id="UP000310108"/>
    </source>
</evidence>
<dbReference type="PANTHER" id="PTHR13593">
    <property type="match status" value="1"/>
</dbReference>
<dbReference type="InterPro" id="IPR017946">
    <property type="entry name" value="PLC-like_Pdiesterase_TIM-brl"/>
</dbReference>
<dbReference type="STRING" id="1306861.A0A4U6XI86"/>
<dbReference type="PROSITE" id="PS50007">
    <property type="entry name" value="PIPLC_X_DOMAIN"/>
    <property type="match status" value="1"/>
</dbReference>
<dbReference type="SMART" id="SM00148">
    <property type="entry name" value="PLCXc"/>
    <property type="match status" value="1"/>
</dbReference>
<comment type="caution">
    <text evidence="2">The sequence shown here is derived from an EMBL/GenBank/DDBJ whole genome shotgun (WGS) entry which is preliminary data.</text>
</comment>
<dbReference type="InterPro" id="IPR051057">
    <property type="entry name" value="PI-PLC_domain"/>
</dbReference>
<reference evidence="2 3" key="1">
    <citation type="journal article" date="2019" name="PLoS ONE">
        <title>Comparative genome analysis indicates high evolutionary potential of pathogenicity genes in Colletotrichum tanaceti.</title>
        <authorList>
            <person name="Lelwala R.V."/>
            <person name="Korhonen P.K."/>
            <person name="Young N.D."/>
            <person name="Scott J.B."/>
            <person name="Ades P.A."/>
            <person name="Gasser R.B."/>
            <person name="Taylor P.W.J."/>
        </authorList>
    </citation>
    <scope>NUCLEOTIDE SEQUENCE [LARGE SCALE GENOMIC DNA]</scope>
    <source>
        <strain evidence="2">BRIP57314</strain>
    </source>
</reference>
<gene>
    <name evidence="2" type="ORF">CTA1_12639</name>
</gene>
<sequence>MGVCCCSLPFPSPSSPDSSTALLPSAMANLTIRNLTALPVTLRHVERFEGERKRTGDILGNTFGTINSFINATNFSTRETHAKGDAHQSDDVDVHIEPFTVNATEIGAPDPANHDVVRLQFEIEGHRYEVDAPSPSNRSSVMKKLDDAPLELTTVYLPNGALLAIMSSANLNAWMHELRDEYPLPLLSIPGTHNSPTCHTALPSVRCQAVGVREQLDNGVRFLDIRVSVATDNDDLALVHSAFPISLTGNKYFADMLADIYAYLDANPSETVLMSVKREGTGKGTDEQLSHYLRDRYVGRDAHRWFVEPRIPRLGDCRGRIVLIRRFGLDEPLRGEHDGKGWAIDAQHWPDNCEDGTVGGGLLRVQDFYEIDQSTNVEKKINFSHGQLERAAEQLFHLPDMPEFDADAPPNPFFINFLTASNFFNATCWPERIAAKVNPAVIEYLCMRHGEPGKGPHQLDVGDAATGVIVTDWVGAHGDWDLIRCIVGMNARLQLKH</sequence>
<dbReference type="Proteomes" id="UP000310108">
    <property type="component" value="Unassembled WGS sequence"/>
</dbReference>
<protein>
    <submittedName>
        <fullName evidence="2">1-phosphatidylinositol phosphodiesterase</fullName>
    </submittedName>
</protein>
<dbReference type="InterPro" id="IPR000909">
    <property type="entry name" value="PLipase_C_PInositol-sp_X_dom"/>
</dbReference>
<evidence type="ECO:0000313" key="2">
    <source>
        <dbReference type="EMBL" id="TKW55660.1"/>
    </source>
</evidence>
<name>A0A4U6XI86_9PEZI</name>
<dbReference type="Pfam" id="PF00388">
    <property type="entry name" value="PI-PLC-X"/>
    <property type="match status" value="1"/>
</dbReference>
<dbReference type="SUPFAM" id="SSF51695">
    <property type="entry name" value="PLC-like phosphodiesterases"/>
    <property type="match status" value="1"/>
</dbReference>
<evidence type="ECO:0000259" key="1">
    <source>
        <dbReference type="SMART" id="SM00148"/>
    </source>
</evidence>
<dbReference type="GO" id="GO:0008081">
    <property type="term" value="F:phosphoric diester hydrolase activity"/>
    <property type="evidence" value="ECO:0007669"/>
    <property type="project" value="InterPro"/>
</dbReference>
<dbReference type="OrthoDB" id="1046782at2759"/>
<dbReference type="AlphaFoldDB" id="A0A4U6XI86"/>
<dbReference type="PANTHER" id="PTHR13593:SF113">
    <property type="entry name" value="SI:DKEY-266F7.9"/>
    <property type="match status" value="1"/>
</dbReference>
<keyword evidence="3" id="KW-1185">Reference proteome</keyword>
<dbReference type="CDD" id="cd08586">
    <property type="entry name" value="PI-PLCc_BcPLC_like"/>
    <property type="match status" value="1"/>
</dbReference>
<feature type="domain" description="Phosphatidylinositol-specific phospholipase C X" evidence="1">
    <location>
        <begin position="180"/>
        <end position="326"/>
    </location>
</feature>
<dbReference type="GO" id="GO:0006629">
    <property type="term" value="P:lipid metabolic process"/>
    <property type="evidence" value="ECO:0007669"/>
    <property type="project" value="InterPro"/>
</dbReference>
<accession>A0A4U6XI86</accession>
<proteinExistence type="predicted"/>